<reference evidence="1" key="2">
    <citation type="journal article" date="2015" name="Fish Shellfish Immunol.">
        <title>Early steps in the European eel (Anguilla anguilla)-Vibrio vulnificus interaction in the gills: Role of the RtxA13 toxin.</title>
        <authorList>
            <person name="Callol A."/>
            <person name="Pajuelo D."/>
            <person name="Ebbesson L."/>
            <person name="Teles M."/>
            <person name="MacKenzie S."/>
            <person name="Amaro C."/>
        </authorList>
    </citation>
    <scope>NUCLEOTIDE SEQUENCE</scope>
</reference>
<accession>A0A0E9SPR1</accession>
<protein>
    <submittedName>
        <fullName evidence="1">Uncharacterized protein</fullName>
    </submittedName>
</protein>
<name>A0A0E9SPR1_ANGAN</name>
<dbReference type="AlphaFoldDB" id="A0A0E9SPR1"/>
<reference evidence="1" key="1">
    <citation type="submission" date="2014-11" db="EMBL/GenBank/DDBJ databases">
        <authorList>
            <person name="Amaro Gonzalez C."/>
        </authorList>
    </citation>
    <scope>NUCLEOTIDE SEQUENCE</scope>
</reference>
<proteinExistence type="predicted"/>
<dbReference type="EMBL" id="GBXM01065243">
    <property type="protein sequence ID" value="JAH43334.1"/>
    <property type="molecule type" value="Transcribed_RNA"/>
</dbReference>
<organism evidence="1">
    <name type="scientific">Anguilla anguilla</name>
    <name type="common">European freshwater eel</name>
    <name type="synonym">Muraena anguilla</name>
    <dbReference type="NCBI Taxonomy" id="7936"/>
    <lineage>
        <taxon>Eukaryota</taxon>
        <taxon>Metazoa</taxon>
        <taxon>Chordata</taxon>
        <taxon>Craniata</taxon>
        <taxon>Vertebrata</taxon>
        <taxon>Euteleostomi</taxon>
        <taxon>Actinopterygii</taxon>
        <taxon>Neopterygii</taxon>
        <taxon>Teleostei</taxon>
        <taxon>Anguilliformes</taxon>
        <taxon>Anguillidae</taxon>
        <taxon>Anguilla</taxon>
    </lineage>
</organism>
<sequence>MLLLKQLSCFERMARTFRTRH</sequence>
<evidence type="ECO:0000313" key="1">
    <source>
        <dbReference type="EMBL" id="JAH43334.1"/>
    </source>
</evidence>